<evidence type="ECO:0000313" key="3">
    <source>
        <dbReference type="Proteomes" id="UP001201812"/>
    </source>
</evidence>
<sequence>MQISSRSGTTALKIIGWKPAALDGGYGWVVVAGAFLIHVIADGFVYSFGIIEEELIESILISIGRNILNLSIWIKSDQWRLGIQYFELEMSGPTDELRQVTKDVFSNDPVAISVVRLFVMNRKEQLVYTSLSGSIQDKGVSCDYTAYFVDRRRRIQQRRNEVVEQLQQHQSAELSFSNSASRGSRRSFALSTPGRVVHRLLRLVHRHESVRLEVTPQIPRPVQYINAEPLVVHYGSFICMYVKAKHLAMEHRCLCNAAK</sequence>
<dbReference type="Proteomes" id="UP001201812">
    <property type="component" value="Unassembled WGS sequence"/>
</dbReference>
<accession>A0AAD4R7D3</accession>
<reference evidence="2" key="1">
    <citation type="submission" date="2022-01" db="EMBL/GenBank/DDBJ databases">
        <title>Genome Sequence Resource for Two Populations of Ditylenchus destructor, the Migratory Endoparasitic Phytonematode.</title>
        <authorList>
            <person name="Zhang H."/>
            <person name="Lin R."/>
            <person name="Xie B."/>
        </authorList>
    </citation>
    <scope>NUCLEOTIDE SEQUENCE</scope>
    <source>
        <strain evidence="2">BazhouSP</strain>
    </source>
</reference>
<organism evidence="2 3">
    <name type="scientific">Ditylenchus destructor</name>
    <dbReference type="NCBI Taxonomy" id="166010"/>
    <lineage>
        <taxon>Eukaryota</taxon>
        <taxon>Metazoa</taxon>
        <taxon>Ecdysozoa</taxon>
        <taxon>Nematoda</taxon>
        <taxon>Chromadorea</taxon>
        <taxon>Rhabditida</taxon>
        <taxon>Tylenchina</taxon>
        <taxon>Tylenchomorpha</taxon>
        <taxon>Sphaerularioidea</taxon>
        <taxon>Anguinidae</taxon>
        <taxon>Anguininae</taxon>
        <taxon>Ditylenchus</taxon>
    </lineage>
</organism>
<keyword evidence="3" id="KW-1185">Reference proteome</keyword>
<gene>
    <name evidence="2" type="ORF">DdX_05113</name>
</gene>
<keyword evidence="1" id="KW-0472">Membrane</keyword>
<keyword evidence="1" id="KW-1133">Transmembrane helix</keyword>
<dbReference type="AlphaFoldDB" id="A0AAD4R7D3"/>
<dbReference type="EMBL" id="JAKKPZ010000005">
    <property type="protein sequence ID" value="KAI1720864.1"/>
    <property type="molecule type" value="Genomic_DNA"/>
</dbReference>
<evidence type="ECO:0000313" key="2">
    <source>
        <dbReference type="EMBL" id="KAI1720864.1"/>
    </source>
</evidence>
<name>A0AAD4R7D3_9BILA</name>
<proteinExistence type="predicted"/>
<comment type="caution">
    <text evidence="2">The sequence shown here is derived from an EMBL/GenBank/DDBJ whole genome shotgun (WGS) entry which is preliminary data.</text>
</comment>
<protein>
    <submittedName>
        <fullName evidence="2">MonoCarboxylate Transporter family</fullName>
    </submittedName>
</protein>
<evidence type="ECO:0000256" key="1">
    <source>
        <dbReference type="SAM" id="Phobius"/>
    </source>
</evidence>
<feature type="transmembrane region" description="Helical" evidence="1">
    <location>
        <begin position="26"/>
        <end position="51"/>
    </location>
</feature>
<keyword evidence="1" id="KW-0812">Transmembrane</keyword>